<evidence type="ECO:0000313" key="2">
    <source>
        <dbReference type="RefSeq" id="XP_016504984.1"/>
    </source>
</evidence>
<evidence type="ECO:0000256" key="1">
    <source>
        <dbReference type="SAM" id="MobiDB-lite"/>
    </source>
</evidence>
<feature type="region of interest" description="Disordered" evidence="1">
    <location>
        <begin position="66"/>
        <end position="87"/>
    </location>
</feature>
<accession>A0A1S4CVF6</accession>
<dbReference type="Gene3D" id="3.40.395.10">
    <property type="entry name" value="Adenoviral Proteinase, Chain A"/>
    <property type="match status" value="1"/>
</dbReference>
<dbReference type="PANTHER" id="PTHR33022:SF21">
    <property type="entry name" value="UBIQUITIN-LIKE PROTEASE FAMILY PROFILE DOMAIN-CONTAINING PROTEIN"/>
    <property type="match status" value="1"/>
</dbReference>
<sequence>MVAEIPQQKEGSVDCGVFVDAFAEYVSLGDLAIPKEDLSDIDQHRRRYGALLWDYATKKQEDGSISESEVTGRLARRKGAPAKNERTRVQRKKKYTIVFLVWSVKFGS</sequence>
<reference evidence="2" key="1">
    <citation type="submission" date="2025-08" db="UniProtKB">
        <authorList>
            <consortium name="RefSeq"/>
        </authorList>
    </citation>
    <scope>IDENTIFICATION</scope>
</reference>
<name>A0A1S4CVF6_TOBAC</name>
<organism evidence="2">
    <name type="scientific">Nicotiana tabacum</name>
    <name type="common">Common tobacco</name>
    <dbReference type="NCBI Taxonomy" id="4097"/>
    <lineage>
        <taxon>Eukaryota</taxon>
        <taxon>Viridiplantae</taxon>
        <taxon>Streptophyta</taxon>
        <taxon>Embryophyta</taxon>
        <taxon>Tracheophyta</taxon>
        <taxon>Spermatophyta</taxon>
        <taxon>Magnoliopsida</taxon>
        <taxon>eudicotyledons</taxon>
        <taxon>Gunneridae</taxon>
        <taxon>Pentapetalae</taxon>
        <taxon>asterids</taxon>
        <taxon>lamiids</taxon>
        <taxon>Solanales</taxon>
        <taxon>Solanaceae</taxon>
        <taxon>Nicotianoideae</taxon>
        <taxon>Nicotianeae</taxon>
        <taxon>Nicotiana</taxon>
    </lineage>
</organism>
<evidence type="ECO:0008006" key="3">
    <source>
        <dbReference type="Google" id="ProtNLM"/>
    </source>
</evidence>
<proteinExistence type="predicted"/>
<dbReference type="OMA" id="VACFVEY"/>
<dbReference type="AlphaFoldDB" id="A0A1S4CVF6"/>
<dbReference type="KEGG" id="nta:107822908"/>
<dbReference type="PaxDb" id="4097-A0A1S4CVF6"/>
<protein>
    <recommendedName>
        <fullName evidence="3">Ubiquitin-like protease family profile domain-containing protein</fullName>
    </recommendedName>
</protein>
<dbReference type="RefSeq" id="XP_016504984.1">
    <property type="nucleotide sequence ID" value="XM_016649498.1"/>
</dbReference>
<gene>
    <name evidence="2" type="primary">LOC107822908</name>
</gene>
<dbReference type="OrthoDB" id="1291327at2759"/>
<dbReference type="PANTHER" id="PTHR33022">
    <property type="entry name" value="DUF1985 DOMAIN-CONTAINING PROTEIN"/>
    <property type="match status" value="1"/>
</dbReference>